<feature type="region of interest" description="Disordered" evidence="1">
    <location>
        <begin position="1"/>
        <end position="53"/>
    </location>
</feature>
<keyword evidence="3" id="KW-1185">Reference proteome</keyword>
<feature type="compositionally biased region" description="Basic and acidic residues" evidence="1">
    <location>
        <begin position="36"/>
        <end position="51"/>
    </location>
</feature>
<evidence type="ECO:0000256" key="1">
    <source>
        <dbReference type="SAM" id="MobiDB-lite"/>
    </source>
</evidence>
<feature type="compositionally biased region" description="Basic and acidic residues" evidence="1">
    <location>
        <begin position="1"/>
        <end position="15"/>
    </location>
</feature>
<evidence type="ECO:0000313" key="2">
    <source>
        <dbReference type="EMBL" id="KAK7676129.1"/>
    </source>
</evidence>
<sequence length="92" mass="10268">MASMHTRDIPKDIRDSPQTTEGNEEQRRAGGGGGGRRQEGKAGNQRGDRMYTGKVDGLCVRELTKELYSKWPDNGLDLSDFADRSLVWNLLT</sequence>
<organism evidence="2 3">
    <name type="scientific">Cerrena zonata</name>
    <dbReference type="NCBI Taxonomy" id="2478898"/>
    <lineage>
        <taxon>Eukaryota</taxon>
        <taxon>Fungi</taxon>
        <taxon>Dikarya</taxon>
        <taxon>Basidiomycota</taxon>
        <taxon>Agaricomycotina</taxon>
        <taxon>Agaricomycetes</taxon>
        <taxon>Polyporales</taxon>
        <taxon>Cerrenaceae</taxon>
        <taxon>Cerrena</taxon>
    </lineage>
</organism>
<dbReference type="AlphaFoldDB" id="A0AAW0FC61"/>
<accession>A0AAW0FC61</accession>
<dbReference type="Proteomes" id="UP001385951">
    <property type="component" value="Unassembled WGS sequence"/>
</dbReference>
<dbReference type="EMBL" id="JASBNA010000133">
    <property type="protein sequence ID" value="KAK7676129.1"/>
    <property type="molecule type" value="Genomic_DNA"/>
</dbReference>
<gene>
    <name evidence="2" type="ORF">QCA50_020914</name>
</gene>
<reference evidence="2 3" key="1">
    <citation type="submission" date="2022-09" db="EMBL/GenBank/DDBJ databases">
        <authorList>
            <person name="Palmer J.M."/>
        </authorList>
    </citation>
    <scope>NUCLEOTIDE SEQUENCE [LARGE SCALE GENOMIC DNA]</scope>
    <source>
        <strain evidence="2 3">DSM 7382</strain>
    </source>
</reference>
<evidence type="ECO:0000313" key="3">
    <source>
        <dbReference type="Proteomes" id="UP001385951"/>
    </source>
</evidence>
<proteinExistence type="predicted"/>
<protein>
    <submittedName>
        <fullName evidence="2">Uncharacterized protein</fullName>
    </submittedName>
</protein>
<name>A0AAW0FC61_9APHY</name>
<comment type="caution">
    <text evidence="2">The sequence shown here is derived from an EMBL/GenBank/DDBJ whole genome shotgun (WGS) entry which is preliminary data.</text>
</comment>